<accession>A0ABQ0LY46</accession>
<gene>
    <name evidence="3" type="ORF">MCHLO_12674</name>
</gene>
<feature type="chain" id="PRO_5045117969" evidence="2">
    <location>
        <begin position="22"/>
        <end position="119"/>
    </location>
</feature>
<proteinExistence type="predicted"/>
<feature type="signal peptide" evidence="2">
    <location>
        <begin position="1"/>
        <end position="21"/>
    </location>
</feature>
<organism evidence="3 4">
    <name type="scientific">Mycena chlorophos</name>
    <name type="common">Agaric fungus</name>
    <name type="synonym">Agaricus chlorophos</name>
    <dbReference type="NCBI Taxonomy" id="658473"/>
    <lineage>
        <taxon>Eukaryota</taxon>
        <taxon>Fungi</taxon>
        <taxon>Dikarya</taxon>
        <taxon>Basidiomycota</taxon>
        <taxon>Agaricomycotina</taxon>
        <taxon>Agaricomycetes</taxon>
        <taxon>Agaricomycetidae</taxon>
        <taxon>Agaricales</taxon>
        <taxon>Marasmiineae</taxon>
        <taxon>Mycenaceae</taxon>
        <taxon>Mycena</taxon>
    </lineage>
</organism>
<evidence type="ECO:0000256" key="1">
    <source>
        <dbReference type="SAM" id="MobiDB-lite"/>
    </source>
</evidence>
<dbReference type="Proteomes" id="UP000815677">
    <property type="component" value="Unassembled WGS sequence"/>
</dbReference>
<feature type="region of interest" description="Disordered" evidence="1">
    <location>
        <begin position="97"/>
        <end position="119"/>
    </location>
</feature>
<evidence type="ECO:0000313" key="3">
    <source>
        <dbReference type="EMBL" id="GAT55960.1"/>
    </source>
</evidence>
<keyword evidence="2" id="KW-0732">Signal</keyword>
<reference evidence="3" key="1">
    <citation type="submission" date="2014-09" db="EMBL/GenBank/DDBJ databases">
        <title>Genome sequence of the luminous mushroom Mycena chlorophos for searching fungal bioluminescence genes.</title>
        <authorList>
            <person name="Tanaka Y."/>
            <person name="Kasuga D."/>
            <person name="Oba Y."/>
            <person name="Hase S."/>
            <person name="Sato K."/>
            <person name="Oba Y."/>
            <person name="Sakakibara Y."/>
        </authorList>
    </citation>
    <scope>NUCLEOTIDE SEQUENCE</scope>
</reference>
<protein>
    <submittedName>
        <fullName evidence="3">Uncharacterized protein</fullName>
    </submittedName>
</protein>
<name>A0ABQ0LY46_MYCCL</name>
<evidence type="ECO:0000313" key="4">
    <source>
        <dbReference type="Proteomes" id="UP000815677"/>
    </source>
</evidence>
<sequence>MSPGRTLILAAALILFVVVGAHFTTTQEPQPVQGRWATVRRALDLPEPPRPPKSSRPLLAAQHISSRFDLRRRRLEEEPPMEDTALPMLYFAKDALSLDAEPRDDGRRAPPMSTRKKGL</sequence>
<keyword evidence="4" id="KW-1185">Reference proteome</keyword>
<dbReference type="EMBL" id="DF849190">
    <property type="protein sequence ID" value="GAT55960.1"/>
    <property type="molecule type" value="Genomic_DNA"/>
</dbReference>
<evidence type="ECO:0000256" key="2">
    <source>
        <dbReference type="SAM" id="SignalP"/>
    </source>
</evidence>